<evidence type="ECO:0000313" key="3">
    <source>
        <dbReference type="Proteomes" id="UP000281372"/>
    </source>
</evidence>
<feature type="domain" description="Ribonuclease R winged-helix" evidence="1">
    <location>
        <begin position="27"/>
        <end position="81"/>
    </location>
</feature>
<evidence type="ECO:0000259" key="1">
    <source>
        <dbReference type="Pfam" id="PF08461"/>
    </source>
</evidence>
<dbReference type="Pfam" id="PF08461">
    <property type="entry name" value="WHD_RNase_R"/>
    <property type="match status" value="1"/>
</dbReference>
<proteinExistence type="predicted"/>
<feature type="non-terminal residue" evidence="2">
    <location>
        <position position="105"/>
    </location>
</feature>
<dbReference type="InterPro" id="IPR013668">
    <property type="entry name" value="RNase_R_HTH_12"/>
</dbReference>
<dbReference type="RefSeq" id="WP_310886883.1">
    <property type="nucleotide sequence ID" value="NZ_RBOW01000489.1"/>
</dbReference>
<accession>A0A3M3L480</accession>
<protein>
    <submittedName>
        <fullName evidence="2">Ribonuclease R</fullName>
    </submittedName>
</protein>
<reference evidence="2 3" key="1">
    <citation type="submission" date="2018-08" db="EMBL/GenBank/DDBJ databases">
        <title>Recombination of ecologically and evolutionarily significant loci maintains genetic cohesion in the Pseudomonas syringae species complex.</title>
        <authorList>
            <person name="Dillon M."/>
            <person name="Thakur S."/>
            <person name="Almeida R.N.D."/>
            <person name="Weir B.S."/>
            <person name="Guttman D.S."/>
        </authorList>
    </citation>
    <scope>NUCLEOTIDE SEQUENCE [LARGE SCALE GENOMIC DNA]</scope>
    <source>
        <strain evidence="2 3">ICMP 2821</strain>
    </source>
</reference>
<gene>
    <name evidence="2" type="ORF">ALQ64_04988</name>
</gene>
<comment type="caution">
    <text evidence="2">The sequence shown here is derived from an EMBL/GenBank/DDBJ whole genome shotgun (WGS) entry which is preliminary data.</text>
</comment>
<dbReference type="Proteomes" id="UP000281372">
    <property type="component" value="Unassembled WGS sequence"/>
</dbReference>
<evidence type="ECO:0000313" key="2">
    <source>
        <dbReference type="EMBL" id="RMN30076.1"/>
    </source>
</evidence>
<dbReference type="EMBL" id="RBOW01000489">
    <property type="protein sequence ID" value="RMN30076.1"/>
    <property type="molecule type" value="Genomic_DNA"/>
</dbReference>
<sequence>MADWQSLDPEAAREAEKYENPIPSRELILQHLAERGSPASREQLVEEFGLTTEDQFEALRRRLRAMERDAQLIYTRRGTYAPVDKLDLILGRISGHRDGFGFLVP</sequence>
<dbReference type="AlphaFoldDB" id="A0A3M3L480"/>
<organism evidence="2 3">
    <name type="scientific">Pseudomonas cannabina</name>
    <dbReference type="NCBI Taxonomy" id="86840"/>
    <lineage>
        <taxon>Bacteria</taxon>
        <taxon>Pseudomonadati</taxon>
        <taxon>Pseudomonadota</taxon>
        <taxon>Gammaproteobacteria</taxon>
        <taxon>Pseudomonadales</taxon>
        <taxon>Pseudomonadaceae</taxon>
        <taxon>Pseudomonas</taxon>
    </lineage>
</organism>
<name>A0A3M3L480_PSECA</name>